<dbReference type="Pfam" id="PF00619">
    <property type="entry name" value="CARD"/>
    <property type="match status" value="1"/>
</dbReference>
<dbReference type="OMA" id="VIVWHEQ"/>
<dbReference type="InterPro" id="IPR011029">
    <property type="entry name" value="DEATH-like_dom_sf"/>
</dbReference>
<name>A7SJ39_NEMVE</name>
<gene>
    <name evidence="2" type="ORF">NEMVEDRAFT_v1g245589</name>
</gene>
<evidence type="ECO:0000259" key="1">
    <source>
        <dbReference type="PROSITE" id="PS50209"/>
    </source>
</evidence>
<sequence length="127" mass="14705">MMENEYKKILERLRVKFLACVTTDRLLSPLLVSHVISSDELQTIQNEPQSQKVGKLLDVVQRKDFHVFKRFCVVLETTFPYMLNCMFLGVEPPAMASARLEKANQNKTENEVEANSPRHIKFLARHS</sequence>
<dbReference type="AlphaFoldDB" id="A7SJ39"/>
<dbReference type="Gene3D" id="1.10.533.10">
    <property type="entry name" value="Death Domain, Fas"/>
    <property type="match status" value="1"/>
</dbReference>
<reference evidence="2 3" key="1">
    <citation type="journal article" date="2007" name="Science">
        <title>Sea anemone genome reveals ancestral eumetazoan gene repertoire and genomic organization.</title>
        <authorList>
            <person name="Putnam N.H."/>
            <person name="Srivastava M."/>
            <person name="Hellsten U."/>
            <person name="Dirks B."/>
            <person name="Chapman J."/>
            <person name="Salamov A."/>
            <person name="Terry A."/>
            <person name="Shapiro H."/>
            <person name="Lindquist E."/>
            <person name="Kapitonov V.V."/>
            <person name="Jurka J."/>
            <person name="Genikhovich G."/>
            <person name="Grigoriev I.V."/>
            <person name="Lucas S.M."/>
            <person name="Steele R.E."/>
            <person name="Finnerty J.R."/>
            <person name="Technau U."/>
            <person name="Martindale M.Q."/>
            <person name="Rokhsar D.S."/>
        </authorList>
    </citation>
    <scope>NUCLEOTIDE SEQUENCE [LARGE SCALE GENOMIC DNA]</scope>
    <source>
        <strain evidence="3">CH2 X CH6</strain>
    </source>
</reference>
<dbReference type="Proteomes" id="UP000001593">
    <property type="component" value="Unassembled WGS sequence"/>
</dbReference>
<dbReference type="STRING" id="45351.A7SJ39"/>
<dbReference type="eggNOG" id="ENOG502T0ZF">
    <property type="taxonomic scope" value="Eukaryota"/>
</dbReference>
<dbReference type="CDD" id="cd01671">
    <property type="entry name" value="CARD"/>
    <property type="match status" value="1"/>
</dbReference>
<proteinExistence type="predicted"/>
<feature type="domain" description="CARD" evidence="1">
    <location>
        <begin position="2"/>
        <end position="71"/>
    </location>
</feature>
<protein>
    <recommendedName>
        <fullName evidence="1">CARD domain-containing protein</fullName>
    </recommendedName>
</protein>
<dbReference type="GO" id="GO:2001235">
    <property type="term" value="P:positive regulation of apoptotic signaling pathway"/>
    <property type="evidence" value="ECO:0000318"/>
    <property type="project" value="GO_Central"/>
</dbReference>
<keyword evidence="3" id="KW-1185">Reference proteome</keyword>
<dbReference type="SUPFAM" id="SSF47986">
    <property type="entry name" value="DEATH domain"/>
    <property type="match status" value="1"/>
</dbReference>
<evidence type="ECO:0000313" key="3">
    <source>
        <dbReference type="Proteomes" id="UP000001593"/>
    </source>
</evidence>
<dbReference type="PROSITE" id="PS50209">
    <property type="entry name" value="CARD"/>
    <property type="match status" value="1"/>
</dbReference>
<dbReference type="PhylomeDB" id="A7SJ39"/>
<dbReference type="EMBL" id="DS469674">
    <property type="protein sequence ID" value="EDO36273.1"/>
    <property type="molecule type" value="Genomic_DNA"/>
</dbReference>
<organism evidence="2 3">
    <name type="scientific">Nematostella vectensis</name>
    <name type="common">Starlet sea anemone</name>
    <dbReference type="NCBI Taxonomy" id="45351"/>
    <lineage>
        <taxon>Eukaryota</taxon>
        <taxon>Metazoa</taxon>
        <taxon>Cnidaria</taxon>
        <taxon>Anthozoa</taxon>
        <taxon>Hexacorallia</taxon>
        <taxon>Actiniaria</taxon>
        <taxon>Edwardsiidae</taxon>
        <taxon>Nematostella</taxon>
    </lineage>
</organism>
<dbReference type="InterPro" id="IPR001315">
    <property type="entry name" value="CARD"/>
</dbReference>
<dbReference type="InParanoid" id="A7SJ39"/>
<dbReference type="HOGENOM" id="CLU_1973121_0_0_1"/>
<dbReference type="GO" id="GO:0005737">
    <property type="term" value="C:cytoplasm"/>
    <property type="evidence" value="ECO:0000318"/>
    <property type="project" value="GO_Central"/>
</dbReference>
<evidence type="ECO:0000313" key="2">
    <source>
        <dbReference type="EMBL" id="EDO36273.1"/>
    </source>
</evidence>
<accession>A7SJ39</accession>